<evidence type="ECO:0000256" key="4">
    <source>
        <dbReference type="ARBA" id="ARBA00012483"/>
    </source>
</evidence>
<comment type="pathway">
    <text evidence="3">Protein modification; protein ubiquitination.</text>
</comment>
<dbReference type="GO" id="GO:0005783">
    <property type="term" value="C:endoplasmic reticulum"/>
    <property type="evidence" value="ECO:0007669"/>
    <property type="project" value="InterPro"/>
</dbReference>
<dbReference type="InterPro" id="IPR001841">
    <property type="entry name" value="Znf_RING"/>
</dbReference>
<dbReference type="PANTHER" id="PTHR12313">
    <property type="entry name" value="E3 UBIQUITIN-PROTEIN LIGASE RNF5-RELATED"/>
    <property type="match status" value="1"/>
</dbReference>
<evidence type="ECO:0000256" key="2">
    <source>
        <dbReference type="ARBA" id="ARBA00004308"/>
    </source>
</evidence>
<dbReference type="PROSITE" id="PS50089">
    <property type="entry name" value="ZF_RING_2"/>
    <property type="match status" value="1"/>
</dbReference>
<evidence type="ECO:0000256" key="1">
    <source>
        <dbReference type="ARBA" id="ARBA00000900"/>
    </source>
</evidence>
<reference evidence="15 16" key="1">
    <citation type="submission" date="2009-08" db="EMBL/GenBank/DDBJ databases">
        <title>The Genome Sequence of Spizellomyces punctatus strain DAOM BR117.</title>
        <authorList>
            <consortium name="The Broad Institute Genome Sequencing Platform"/>
            <person name="Russ C."/>
            <person name="Cuomo C."/>
            <person name="Shea T."/>
            <person name="Young S.K."/>
            <person name="Zeng Q."/>
            <person name="Koehrsen M."/>
            <person name="Haas B."/>
            <person name="Borodovsky M."/>
            <person name="Guigo R."/>
            <person name="Alvarado L."/>
            <person name="Berlin A."/>
            <person name="Bochicchio J."/>
            <person name="Borenstein D."/>
            <person name="Chapman S."/>
            <person name="Chen Z."/>
            <person name="Engels R."/>
            <person name="Freedman E."/>
            <person name="Gellesch M."/>
            <person name="Goldberg J."/>
            <person name="Griggs A."/>
            <person name="Gujja S."/>
            <person name="Heiman D."/>
            <person name="Hepburn T."/>
            <person name="Howarth C."/>
            <person name="Jen D."/>
            <person name="Larson L."/>
            <person name="Lewis B."/>
            <person name="Mehta T."/>
            <person name="Park D."/>
            <person name="Pearson M."/>
            <person name="Roberts A."/>
            <person name="Saif S."/>
            <person name="Shenoy N."/>
            <person name="Sisk P."/>
            <person name="Stolte C."/>
            <person name="Sykes S."/>
            <person name="Thomson T."/>
            <person name="Walk T."/>
            <person name="White J."/>
            <person name="Yandava C."/>
            <person name="Burger G."/>
            <person name="Gray M.W."/>
            <person name="Holland P.W.H."/>
            <person name="King N."/>
            <person name="Lang F.B.F."/>
            <person name="Roger A.J."/>
            <person name="Ruiz-Trillo I."/>
            <person name="Lander E."/>
            <person name="Nusbaum C."/>
        </authorList>
    </citation>
    <scope>NUCLEOTIDE SEQUENCE [LARGE SCALE GENOMIC DNA]</scope>
    <source>
        <strain evidence="15 16">DAOM BR117</strain>
    </source>
</reference>
<keyword evidence="7 11" id="KW-0863">Zinc-finger</keyword>
<dbReference type="GO" id="GO:0008270">
    <property type="term" value="F:zinc ion binding"/>
    <property type="evidence" value="ECO:0007669"/>
    <property type="project" value="UniProtKB-KW"/>
</dbReference>
<evidence type="ECO:0000313" key="16">
    <source>
        <dbReference type="Proteomes" id="UP000053201"/>
    </source>
</evidence>
<dbReference type="GO" id="GO:0006511">
    <property type="term" value="P:ubiquitin-dependent protein catabolic process"/>
    <property type="evidence" value="ECO:0007669"/>
    <property type="project" value="InterPro"/>
</dbReference>
<dbReference type="InterPro" id="IPR027370">
    <property type="entry name" value="Znf-RING_euk"/>
</dbReference>
<dbReference type="EMBL" id="KQ257463">
    <property type="protein sequence ID" value="KNC97520.1"/>
    <property type="molecule type" value="Genomic_DNA"/>
</dbReference>
<dbReference type="SMART" id="SM00184">
    <property type="entry name" value="RING"/>
    <property type="match status" value="1"/>
</dbReference>
<dbReference type="AlphaFoldDB" id="A0A0L0H7K3"/>
<sequence>MPQIEETQQNVPTIGTQEQPPTPSRPSSYSFDAASLRQRNAPLREAVGSSTMSATASTASPSESDRDDEGNEFECNICLEMASNPIVTLCGHLFCWPCLHRWMQSRSPSANACPVCKAKVERSKLVPIYARGRQSKDPREEVIPERPTAQRPEAAPSQANRGWDNFFFPGGTIPTGNGITVGFGLFPSLFGLHYTFGVPAHLGSRDRQAQVAQQQAFLSRICMMVGILVMIAILLY</sequence>
<evidence type="ECO:0000256" key="3">
    <source>
        <dbReference type="ARBA" id="ARBA00004906"/>
    </source>
</evidence>
<evidence type="ECO:0000256" key="5">
    <source>
        <dbReference type="ARBA" id="ARBA00022679"/>
    </source>
</evidence>
<evidence type="ECO:0000256" key="8">
    <source>
        <dbReference type="ARBA" id="ARBA00022786"/>
    </source>
</evidence>
<protein>
    <recommendedName>
        <fullName evidence="4">RING-type E3 ubiquitin transferase</fullName>
        <ecNumber evidence="4">2.3.2.27</ecNumber>
    </recommendedName>
</protein>
<accession>A0A0L0H7K3</accession>
<feature type="compositionally biased region" description="Basic and acidic residues" evidence="12">
    <location>
        <begin position="134"/>
        <end position="144"/>
    </location>
</feature>
<dbReference type="OMA" id="WIANHNE"/>
<dbReference type="GeneID" id="27690247"/>
<evidence type="ECO:0000256" key="9">
    <source>
        <dbReference type="ARBA" id="ARBA00022833"/>
    </source>
</evidence>
<dbReference type="InParanoid" id="A0A0L0H7K3"/>
<dbReference type="Pfam" id="PF13445">
    <property type="entry name" value="zf-RING_UBOX"/>
    <property type="match status" value="1"/>
</dbReference>
<dbReference type="GO" id="GO:0016567">
    <property type="term" value="P:protein ubiquitination"/>
    <property type="evidence" value="ECO:0007669"/>
    <property type="project" value="UniProtKB-UniPathway"/>
</dbReference>
<dbReference type="RefSeq" id="XP_016605560.1">
    <property type="nucleotide sequence ID" value="XM_016755173.1"/>
</dbReference>
<dbReference type="UniPathway" id="UPA00143"/>
<dbReference type="InterPro" id="IPR045103">
    <property type="entry name" value="RNF5/RNF185-like"/>
</dbReference>
<keyword evidence="10 13" id="KW-0472">Membrane</keyword>
<evidence type="ECO:0000256" key="12">
    <source>
        <dbReference type="SAM" id="MobiDB-lite"/>
    </source>
</evidence>
<gene>
    <name evidence="15" type="ORF">SPPG_06996</name>
</gene>
<feature type="region of interest" description="Disordered" evidence="12">
    <location>
        <begin position="1"/>
        <end position="70"/>
    </location>
</feature>
<dbReference type="STRING" id="645134.A0A0L0H7K3"/>
<feature type="compositionally biased region" description="Polar residues" evidence="12">
    <location>
        <begin position="1"/>
        <end position="30"/>
    </location>
</feature>
<keyword evidence="6" id="KW-0479">Metal-binding</keyword>
<dbReference type="Gene3D" id="3.30.40.10">
    <property type="entry name" value="Zinc/RING finger domain, C3HC4 (zinc finger)"/>
    <property type="match status" value="1"/>
</dbReference>
<comment type="catalytic activity">
    <reaction evidence="1">
        <text>S-ubiquitinyl-[E2 ubiquitin-conjugating enzyme]-L-cysteine + [acceptor protein]-L-lysine = [E2 ubiquitin-conjugating enzyme]-L-cysteine + N(6)-ubiquitinyl-[acceptor protein]-L-lysine.</text>
        <dbReference type="EC" id="2.3.2.27"/>
    </reaction>
</comment>
<dbReference type="SUPFAM" id="SSF57850">
    <property type="entry name" value="RING/U-box"/>
    <property type="match status" value="1"/>
</dbReference>
<keyword evidence="16" id="KW-1185">Reference proteome</keyword>
<proteinExistence type="predicted"/>
<evidence type="ECO:0000256" key="11">
    <source>
        <dbReference type="PROSITE-ProRule" id="PRU00175"/>
    </source>
</evidence>
<dbReference type="eggNOG" id="KOG0823">
    <property type="taxonomic scope" value="Eukaryota"/>
</dbReference>
<organism evidence="15 16">
    <name type="scientific">Spizellomyces punctatus (strain DAOM BR117)</name>
    <dbReference type="NCBI Taxonomy" id="645134"/>
    <lineage>
        <taxon>Eukaryota</taxon>
        <taxon>Fungi</taxon>
        <taxon>Fungi incertae sedis</taxon>
        <taxon>Chytridiomycota</taxon>
        <taxon>Chytridiomycota incertae sedis</taxon>
        <taxon>Chytridiomycetes</taxon>
        <taxon>Spizellomycetales</taxon>
        <taxon>Spizellomycetaceae</taxon>
        <taxon>Spizellomyces</taxon>
    </lineage>
</organism>
<dbReference type="InterPro" id="IPR017907">
    <property type="entry name" value="Znf_RING_CS"/>
</dbReference>
<evidence type="ECO:0000256" key="10">
    <source>
        <dbReference type="ARBA" id="ARBA00023136"/>
    </source>
</evidence>
<keyword evidence="13" id="KW-0812">Transmembrane</keyword>
<keyword evidence="13" id="KW-1133">Transmembrane helix</keyword>
<evidence type="ECO:0000256" key="6">
    <source>
        <dbReference type="ARBA" id="ARBA00022723"/>
    </source>
</evidence>
<dbReference type="OrthoDB" id="6270329at2759"/>
<feature type="transmembrane region" description="Helical" evidence="13">
    <location>
        <begin position="217"/>
        <end position="235"/>
    </location>
</feature>
<feature type="domain" description="RING-type" evidence="14">
    <location>
        <begin position="75"/>
        <end position="117"/>
    </location>
</feature>
<evidence type="ECO:0000259" key="14">
    <source>
        <dbReference type="PROSITE" id="PS50089"/>
    </source>
</evidence>
<comment type="subcellular location">
    <subcellularLocation>
        <location evidence="2">Endomembrane system</location>
    </subcellularLocation>
</comment>
<keyword evidence="9" id="KW-0862">Zinc</keyword>
<dbReference type="Proteomes" id="UP000053201">
    <property type="component" value="Unassembled WGS sequence"/>
</dbReference>
<evidence type="ECO:0000313" key="15">
    <source>
        <dbReference type="EMBL" id="KNC97520.1"/>
    </source>
</evidence>
<name>A0A0L0H7K3_SPIPD</name>
<keyword evidence="5" id="KW-0808">Transferase</keyword>
<dbReference type="InterPro" id="IPR013083">
    <property type="entry name" value="Znf_RING/FYVE/PHD"/>
</dbReference>
<evidence type="ECO:0000256" key="13">
    <source>
        <dbReference type="SAM" id="Phobius"/>
    </source>
</evidence>
<dbReference type="VEuPathDB" id="FungiDB:SPPG_06996"/>
<evidence type="ECO:0000256" key="7">
    <source>
        <dbReference type="ARBA" id="ARBA00022771"/>
    </source>
</evidence>
<feature type="region of interest" description="Disordered" evidence="12">
    <location>
        <begin position="131"/>
        <end position="157"/>
    </location>
</feature>
<keyword evidence="8" id="KW-0833">Ubl conjugation pathway</keyword>
<dbReference type="GO" id="GO:0061630">
    <property type="term" value="F:ubiquitin protein ligase activity"/>
    <property type="evidence" value="ECO:0007669"/>
    <property type="project" value="UniProtKB-EC"/>
</dbReference>
<feature type="compositionally biased region" description="Low complexity" evidence="12">
    <location>
        <begin position="49"/>
        <end position="62"/>
    </location>
</feature>
<dbReference type="EC" id="2.3.2.27" evidence="4"/>
<dbReference type="PROSITE" id="PS00518">
    <property type="entry name" value="ZF_RING_1"/>
    <property type="match status" value="1"/>
</dbReference>